<dbReference type="InterPro" id="IPR008979">
    <property type="entry name" value="Galactose-bd-like_sf"/>
</dbReference>
<dbReference type="SUPFAM" id="SSF49785">
    <property type="entry name" value="Galactose-binding domain-like"/>
    <property type="match status" value="1"/>
</dbReference>
<sequence>MLRRNWAGTRRRPLCRTLRTASVLAVVIVALAAGGQSVPAAAAAQRPEPRNLAAGRGYTWSQAPDAAYPDSGMELTDGRYGRLDRSDQAWVGHTRGKTREVVIDLGGRKSVSRVTAHFMQDWPTSSILVPLTVSMYVSNDGASWAKLGDRATQLLWGDGPPRDETYSWDGAADGFPDHNLKGTMAYARFVKVTFSVHTRASQLLDEVQVLGFDGRTEQAVTPQPDHPAYLKPGPDTAGISDLALLYNGYYPGGRGDWTKDRIIPYLEYVNTSGNPEGRLFDGILYLGLRSPNGRDFGTGETKLPDWNWYLEKTFATEGDLQQLNEASKKVADDLSRPDLRTKVVLMIPNPGELQTDFGDVDDDGVSENVNESSVGREQAVENREKIVRWWIDALRSRWAKAGYSHLKLSGLYWLDEQVSTSASGPETLRHVSAAVHDNGFKLFWIPHFLAYKSYMWSDVGIDAAAFQPNYFFEEMDPLRIDDASGIARRYGMGVEVEFDERMLTDDVFRNRYITYLNGGVEHGYMRNAFLAYYQGNDAVLQAARSGDPRQRILYDWLHDFVRGTYKPQTTN</sequence>
<dbReference type="Proteomes" id="UP000198983">
    <property type="component" value="Chromosome I"/>
</dbReference>
<feature type="domain" description="F5/8 type C" evidence="2">
    <location>
        <begin position="44"/>
        <end position="212"/>
    </location>
</feature>
<dbReference type="PROSITE" id="PS50022">
    <property type="entry name" value="FA58C_3"/>
    <property type="match status" value="1"/>
</dbReference>
<evidence type="ECO:0000256" key="1">
    <source>
        <dbReference type="SAM" id="SignalP"/>
    </source>
</evidence>
<protein>
    <recommendedName>
        <fullName evidence="2">F5/8 type C domain-containing protein</fullName>
    </recommendedName>
</protein>
<dbReference type="EMBL" id="LT629732">
    <property type="protein sequence ID" value="SDS73953.1"/>
    <property type="molecule type" value="Genomic_DNA"/>
</dbReference>
<feature type="chain" id="PRO_5039520545" description="F5/8 type C domain-containing protein" evidence="1">
    <location>
        <begin position="33"/>
        <end position="571"/>
    </location>
</feature>
<name>A0A1H1UNB1_9ACTN</name>
<organism evidence="3 4">
    <name type="scientific">Actinopolymorpha singaporensis</name>
    <dbReference type="NCBI Taxonomy" id="117157"/>
    <lineage>
        <taxon>Bacteria</taxon>
        <taxon>Bacillati</taxon>
        <taxon>Actinomycetota</taxon>
        <taxon>Actinomycetes</taxon>
        <taxon>Propionibacteriales</taxon>
        <taxon>Actinopolymorphaceae</taxon>
        <taxon>Actinopolymorpha</taxon>
    </lineage>
</organism>
<gene>
    <name evidence="3" type="ORF">SAMN04489717_3702</name>
</gene>
<evidence type="ECO:0000313" key="4">
    <source>
        <dbReference type="Proteomes" id="UP000198983"/>
    </source>
</evidence>
<dbReference type="Gene3D" id="2.60.120.260">
    <property type="entry name" value="Galactose-binding domain-like"/>
    <property type="match status" value="1"/>
</dbReference>
<dbReference type="InterPro" id="IPR000421">
    <property type="entry name" value="FA58C"/>
</dbReference>
<evidence type="ECO:0000313" key="3">
    <source>
        <dbReference type="EMBL" id="SDS73953.1"/>
    </source>
</evidence>
<dbReference type="OrthoDB" id="3799295at2"/>
<keyword evidence="1" id="KW-0732">Signal</keyword>
<reference evidence="3 4" key="1">
    <citation type="submission" date="2016-10" db="EMBL/GenBank/DDBJ databases">
        <authorList>
            <person name="de Groot N.N."/>
        </authorList>
    </citation>
    <scope>NUCLEOTIDE SEQUENCE [LARGE SCALE GENOMIC DNA]</scope>
    <source>
        <strain evidence="3 4">DSM 22024</strain>
    </source>
</reference>
<feature type="signal peptide" evidence="1">
    <location>
        <begin position="1"/>
        <end position="32"/>
    </location>
</feature>
<evidence type="ECO:0000259" key="2">
    <source>
        <dbReference type="PROSITE" id="PS50022"/>
    </source>
</evidence>
<dbReference type="Pfam" id="PF16147">
    <property type="entry name" value="DUF4855"/>
    <property type="match status" value="1"/>
</dbReference>
<proteinExistence type="predicted"/>
<dbReference type="InterPro" id="IPR032329">
    <property type="entry name" value="DUF4855"/>
</dbReference>
<accession>A0A1H1UNB1</accession>
<keyword evidence="4" id="KW-1185">Reference proteome</keyword>
<dbReference type="AlphaFoldDB" id="A0A1H1UNB1"/>